<reference evidence="1 2" key="1">
    <citation type="submission" date="2020-10" db="EMBL/GenBank/DDBJ databases">
        <title>Complete genome sequence of a novel Pseudomonas fluorescens strain isolated from the flower of kumarahou (Pomaderris kumeraho).</title>
        <authorList>
            <person name="Summers M.C."/>
            <person name="Nowak V."/>
            <person name="Fairhurst M.J."/>
            <person name="Owen J.G."/>
            <person name="Gerth M.L."/>
            <person name="Patrick W.M."/>
        </authorList>
    </citation>
    <scope>NUCLEOTIDE SEQUENCE [LARGE SCALE GENOMIC DNA]</scope>
    <source>
        <strain evidence="1 2">KF1</strain>
    </source>
</reference>
<sequence length="247" mass="27876">MSENTRIWDQVETTDPEVTKKFTGAGGFKGTAIRPTYLMHRATELFGPCGEGWGWTVLEDRFDEGAPLQAPTKEWPGAPMICAKVHTVKVELWYTGKAGQKCTIQQYGHTPFVYLQQGKILTDWDTAKKSLTDGIGKCLQALGFAADIYLGMFDDPTYVDTITEEFKIEKAEDKDAEFLRQKQERIDWLASAVETIGKAVTAYELKTLNVKYIREATRRNEPAFIARITRAFEERKATLEKSTEDAA</sequence>
<proteinExistence type="predicted"/>
<protein>
    <submittedName>
        <fullName evidence="1">Uncharacterized protein</fullName>
    </submittedName>
</protein>
<accession>A0A7M2JE65</accession>
<dbReference type="EMBL" id="CP063233">
    <property type="protein sequence ID" value="QOU08012.1"/>
    <property type="molecule type" value="Genomic_DNA"/>
</dbReference>
<name>A0A7M2JE65_PSEFL</name>
<organism evidence="1 2">
    <name type="scientific">Pseudomonas fluorescens</name>
    <dbReference type="NCBI Taxonomy" id="294"/>
    <lineage>
        <taxon>Bacteria</taxon>
        <taxon>Pseudomonadati</taxon>
        <taxon>Pseudomonadota</taxon>
        <taxon>Gammaproteobacteria</taxon>
        <taxon>Pseudomonadales</taxon>
        <taxon>Pseudomonadaceae</taxon>
        <taxon>Pseudomonas</taxon>
    </lineage>
</organism>
<evidence type="ECO:0000313" key="2">
    <source>
        <dbReference type="Proteomes" id="UP000593833"/>
    </source>
</evidence>
<gene>
    <name evidence="1" type="ORF">IM720_15215</name>
</gene>
<dbReference type="Proteomes" id="UP000593833">
    <property type="component" value="Chromosome"/>
</dbReference>
<dbReference type="AlphaFoldDB" id="A0A7M2JE65"/>
<dbReference type="RefSeq" id="WP_193690606.1">
    <property type="nucleotide sequence ID" value="NZ_CP063233.1"/>
</dbReference>
<evidence type="ECO:0000313" key="1">
    <source>
        <dbReference type="EMBL" id="QOU08012.1"/>
    </source>
</evidence>